<dbReference type="EMBL" id="AP012157">
    <property type="protein sequence ID" value="BAK15232.1"/>
    <property type="molecule type" value="Genomic_DNA"/>
</dbReference>
<dbReference type="RefSeq" id="WP_014822827.1">
    <property type="nucleotide sequence ID" value="NC_018065.1"/>
</dbReference>
<proteinExistence type="predicted"/>
<dbReference type="AlphaFoldDB" id="F2F0C2"/>
<dbReference type="PATRIC" id="fig|1002809.3.peg.820"/>
<gene>
    <name evidence="1" type="ordered locus">SSIL_0809</name>
</gene>
<dbReference type="STRING" id="1002809.SSIL_0809"/>
<reference evidence="2" key="1">
    <citation type="submission" date="2011-04" db="EMBL/GenBank/DDBJ databases">
        <title>Genome sequence of Solibacillus silvestris StLB046.</title>
        <authorList>
            <person name="Morohoshi T."/>
            <person name="Someya N."/>
            <person name="Ikeda T."/>
        </authorList>
    </citation>
    <scope>NUCLEOTIDE SEQUENCE [LARGE SCALE GENOMIC DNA]</scope>
    <source>
        <strain evidence="2">StLB046</strain>
    </source>
</reference>
<sequence length="124" mass="14460">MLQVYLLYFDIGSMRIQTEVLQLQNETIDILDLQLNKVLQAEGYDFFDYSDEISILVDDKGFEKELNPVFEIVSHFGEKINLAGRLLFVRNIENEYSTDIGSIKYQDIFNLRINLNIKLIGMTN</sequence>
<name>F2F0C2_SOLSS</name>
<protein>
    <submittedName>
        <fullName evidence="1">Uncharacterized protein</fullName>
    </submittedName>
</protein>
<reference evidence="1 2" key="2">
    <citation type="journal article" date="2012" name="J. Biosci. Bioeng.">
        <title>Complete genome sequence and characterization of the N-acylhomoserine lactone-degrading gene of the potato leaf-associated Solibacillus silvestris.</title>
        <authorList>
            <person name="Morohoshi T."/>
            <person name="Tominaga Y."/>
            <person name="Someya N."/>
            <person name="Ikeda T."/>
        </authorList>
    </citation>
    <scope>NUCLEOTIDE SEQUENCE [LARGE SCALE GENOMIC DNA]</scope>
    <source>
        <strain evidence="1 2">StLB046</strain>
    </source>
</reference>
<evidence type="ECO:0000313" key="1">
    <source>
        <dbReference type="EMBL" id="BAK15232.1"/>
    </source>
</evidence>
<dbReference type="HOGENOM" id="CLU_2002401_0_0_9"/>
<dbReference type="eggNOG" id="ENOG5033MBZ">
    <property type="taxonomic scope" value="Bacteria"/>
</dbReference>
<accession>F2F0C2</accession>
<evidence type="ECO:0000313" key="2">
    <source>
        <dbReference type="Proteomes" id="UP000006691"/>
    </source>
</evidence>
<dbReference type="Proteomes" id="UP000006691">
    <property type="component" value="Chromosome"/>
</dbReference>
<keyword evidence="2" id="KW-1185">Reference proteome</keyword>
<organism evidence="1 2">
    <name type="scientific">Solibacillus silvestris (strain StLB046)</name>
    <name type="common">Bacillus silvestris</name>
    <dbReference type="NCBI Taxonomy" id="1002809"/>
    <lineage>
        <taxon>Bacteria</taxon>
        <taxon>Bacillati</taxon>
        <taxon>Bacillota</taxon>
        <taxon>Bacilli</taxon>
        <taxon>Bacillales</taxon>
        <taxon>Caryophanaceae</taxon>
        <taxon>Solibacillus</taxon>
    </lineage>
</organism>
<dbReference type="KEGG" id="siv:SSIL_0809"/>